<dbReference type="Pfam" id="PF00501">
    <property type="entry name" value="AMP-binding"/>
    <property type="match status" value="1"/>
</dbReference>
<evidence type="ECO:0000313" key="4">
    <source>
        <dbReference type="EMBL" id="KYO49984.1"/>
    </source>
</evidence>
<comment type="similarity">
    <text evidence="1">Belongs to the ATP-dependent AMP-binding enzyme family.</text>
</comment>
<dbReference type="GO" id="GO:0005886">
    <property type="term" value="C:plasma membrane"/>
    <property type="evidence" value="ECO:0007669"/>
    <property type="project" value="TreeGrafter"/>
</dbReference>
<name>A0A162JW05_9PROT</name>
<dbReference type="AlphaFoldDB" id="A0A162JW05"/>
<dbReference type="GO" id="GO:0016874">
    <property type="term" value="F:ligase activity"/>
    <property type="evidence" value="ECO:0007669"/>
    <property type="project" value="UniProtKB-KW"/>
</dbReference>
<dbReference type="Gene3D" id="3.40.50.12780">
    <property type="entry name" value="N-terminal domain of ligase-like"/>
    <property type="match status" value="1"/>
</dbReference>
<feature type="domain" description="AMP-dependent synthetase/ligase" evidence="3">
    <location>
        <begin position="16"/>
        <end position="420"/>
    </location>
</feature>
<protein>
    <recommendedName>
        <fullName evidence="3">AMP-dependent synthetase/ligase domain-containing protein</fullName>
    </recommendedName>
</protein>
<dbReference type="GeneID" id="97240832"/>
<dbReference type="GO" id="GO:0006633">
    <property type="term" value="P:fatty acid biosynthetic process"/>
    <property type="evidence" value="ECO:0007669"/>
    <property type="project" value="TreeGrafter"/>
</dbReference>
<dbReference type="InterPro" id="IPR020845">
    <property type="entry name" value="AMP-binding_CS"/>
</dbReference>
<gene>
    <name evidence="4" type="ORF">AUP44_14890</name>
</gene>
<evidence type="ECO:0000256" key="1">
    <source>
        <dbReference type="ARBA" id="ARBA00006432"/>
    </source>
</evidence>
<dbReference type="InterPro" id="IPR045851">
    <property type="entry name" value="AMP-bd_C_sf"/>
</dbReference>
<keyword evidence="2" id="KW-0436">Ligase</keyword>
<accession>A0A162JW05</accession>
<dbReference type="OrthoDB" id="9803968at2"/>
<dbReference type="EMBL" id="LPZR01000211">
    <property type="protein sequence ID" value="KYO49984.1"/>
    <property type="molecule type" value="Genomic_DNA"/>
</dbReference>
<evidence type="ECO:0000313" key="5">
    <source>
        <dbReference type="Proteomes" id="UP000075787"/>
    </source>
</evidence>
<comment type="caution">
    <text evidence="4">The sequence shown here is derived from an EMBL/GenBank/DDBJ whole genome shotgun (WGS) entry which is preliminary data.</text>
</comment>
<dbReference type="Proteomes" id="UP000075787">
    <property type="component" value="Unassembled WGS sequence"/>
</dbReference>
<dbReference type="FunFam" id="3.40.50.12780:FF:000013">
    <property type="entry name" value="Long-chain-fatty-acid--AMP ligase FadD32"/>
    <property type="match status" value="1"/>
</dbReference>
<dbReference type="Gene3D" id="3.30.300.30">
    <property type="match status" value="1"/>
</dbReference>
<dbReference type="InterPro" id="IPR000873">
    <property type="entry name" value="AMP-dep_synth/lig_dom"/>
</dbReference>
<dbReference type="GO" id="GO:0070566">
    <property type="term" value="F:adenylyltransferase activity"/>
    <property type="evidence" value="ECO:0007669"/>
    <property type="project" value="TreeGrafter"/>
</dbReference>
<dbReference type="CDD" id="cd05931">
    <property type="entry name" value="FAAL"/>
    <property type="match status" value="1"/>
</dbReference>
<dbReference type="PANTHER" id="PTHR22754">
    <property type="entry name" value="DISCO-INTERACTING PROTEIN 2 DIP2 -RELATED"/>
    <property type="match status" value="1"/>
</dbReference>
<dbReference type="SUPFAM" id="SSF56801">
    <property type="entry name" value="Acetyl-CoA synthetase-like"/>
    <property type="match status" value="1"/>
</dbReference>
<dbReference type="InterPro" id="IPR040097">
    <property type="entry name" value="FAAL/FAAC"/>
</dbReference>
<proteinExistence type="inferred from homology"/>
<sequence>MTADTTATTLVHRLEDLARDRGDALAYVFLADGEREQARIDYAGLGARARAIARGLLAVAEPGDRALLLHQPGMGFIEAFFGCLVAGLVAVPAYPPRRNQSLDRLGAIVSGCGARVILIAGDQRAQLEPRFAEAGAEGAGAIAAARILATDEMATLPEDLLPRAPAVGPDDLAFLQYTSGSTGDPKGVMVSHGALAANQRLIRRAMGHGPETVFAGWLPLYHDMGLVGNLLQPLWLGIPSVLMAPAAFLQKPMRWLRAISDWKATTAGSPDFGYDLCVRRFRPDLCEGLDLSSWSVAYNGAEPVRAETLERFAATFAPYGFRADAFYPCYGMAETTLMISGGSQGIAPPVIDVDGSALDLGRVVPPVAGAITPPRRLVGCGQPGQGLAVAIADPETGRTLPDGRIGEILVTGTSLARGYWQRPELTDEVFGARLPGDDRRWLRTGDLGCRIDGELYVTGRIKELIIIRGRNHYPQDVETAITAACPDLAAGAAAAVSVDGPDGETVVAMIEAERERMRRLNGPEIFADAVEAVAAALELRLDRLVILRPNTILRTSSGKIRRREMRARLLAGLLDPLWDSAAREPARQPEAAEA</sequence>
<dbReference type="PANTHER" id="PTHR22754:SF32">
    <property type="entry name" value="DISCO-INTERACTING PROTEIN 2"/>
    <property type="match status" value="1"/>
</dbReference>
<dbReference type="RefSeq" id="WP_062769105.1">
    <property type="nucleotide sequence ID" value="NZ_CP121045.1"/>
</dbReference>
<dbReference type="PROSITE" id="PS00455">
    <property type="entry name" value="AMP_BINDING"/>
    <property type="match status" value="1"/>
</dbReference>
<reference evidence="4 5" key="1">
    <citation type="submission" date="2015-12" db="EMBL/GenBank/DDBJ databases">
        <title>Genome sequence of Tistrella mobilis MCCC 1A02139.</title>
        <authorList>
            <person name="Lu L."/>
            <person name="Lai Q."/>
            <person name="Shao Z."/>
            <person name="Qian P."/>
        </authorList>
    </citation>
    <scope>NUCLEOTIDE SEQUENCE [LARGE SCALE GENOMIC DNA]</scope>
    <source>
        <strain evidence="4 5">MCCC 1A02139</strain>
    </source>
</reference>
<evidence type="ECO:0000256" key="2">
    <source>
        <dbReference type="ARBA" id="ARBA00022598"/>
    </source>
</evidence>
<dbReference type="InterPro" id="IPR042099">
    <property type="entry name" value="ANL_N_sf"/>
</dbReference>
<evidence type="ECO:0000259" key="3">
    <source>
        <dbReference type="Pfam" id="PF00501"/>
    </source>
</evidence>
<dbReference type="GO" id="GO:0071766">
    <property type="term" value="P:Actinobacterium-type cell wall biogenesis"/>
    <property type="evidence" value="ECO:0007669"/>
    <property type="project" value="UniProtKB-ARBA"/>
</dbReference>
<organism evidence="4 5">
    <name type="scientific">Tistrella mobilis</name>
    <dbReference type="NCBI Taxonomy" id="171437"/>
    <lineage>
        <taxon>Bacteria</taxon>
        <taxon>Pseudomonadati</taxon>
        <taxon>Pseudomonadota</taxon>
        <taxon>Alphaproteobacteria</taxon>
        <taxon>Geminicoccales</taxon>
        <taxon>Geminicoccaceae</taxon>
        <taxon>Tistrella</taxon>
    </lineage>
</organism>